<comment type="similarity">
    <text evidence="1">Belongs to the aldo/keto reductase family.</text>
</comment>
<dbReference type="EMBL" id="CACTPI010000027">
    <property type="protein sequence ID" value="CAA4171419.1"/>
    <property type="molecule type" value="Genomic_DNA"/>
</dbReference>
<dbReference type="EMBL" id="CACTOE010000037">
    <property type="protein sequence ID" value="CAA4170741.1"/>
    <property type="molecule type" value="Genomic_DNA"/>
</dbReference>
<dbReference type="PROSITE" id="PS00062">
    <property type="entry name" value="ALDOKETO_REDUCTASE_2"/>
    <property type="match status" value="1"/>
</dbReference>
<evidence type="ECO:0000313" key="18">
    <source>
        <dbReference type="Proteomes" id="UP000293434"/>
    </source>
</evidence>
<evidence type="ECO:0000313" key="23">
    <source>
        <dbReference type="Proteomes" id="UP000459586"/>
    </source>
</evidence>
<dbReference type="EMBL" id="UAUZ02000004">
    <property type="protein sequence ID" value="CAD7355032.1"/>
    <property type="molecule type" value="Genomic_DNA"/>
</dbReference>
<feature type="binding site" evidence="5">
    <location>
        <position position="111"/>
    </location>
    <ligand>
        <name>substrate</name>
    </ligand>
</feature>
<dbReference type="InterPro" id="IPR018170">
    <property type="entry name" value="Aldo/ket_reductase_CS"/>
</dbReference>
<dbReference type="Pfam" id="PF00248">
    <property type="entry name" value="Aldo_ket_red"/>
    <property type="match status" value="1"/>
</dbReference>
<dbReference type="InterPro" id="IPR036812">
    <property type="entry name" value="NAD(P)_OxRdtase_dom_sf"/>
</dbReference>
<feature type="active site" description="Proton donor" evidence="4">
    <location>
        <position position="49"/>
    </location>
</feature>
<evidence type="ECO:0000313" key="14">
    <source>
        <dbReference type="EMBL" id="CAC5811739.1"/>
    </source>
</evidence>
<dbReference type="PANTHER" id="PTHR43827:SF3">
    <property type="entry name" value="NADP-DEPENDENT OXIDOREDUCTASE DOMAIN-CONTAINING PROTEIN"/>
    <property type="match status" value="1"/>
</dbReference>
<dbReference type="EMBL" id="CACUNS010000036">
    <property type="protein sequence ID" value="CAA6137943.1"/>
    <property type="molecule type" value="Genomic_DNA"/>
</dbReference>
<dbReference type="EC" id="1.1.1.-" evidence="12"/>
<evidence type="ECO:0000256" key="2">
    <source>
        <dbReference type="ARBA" id="ARBA00022857"/>
    </source>
</evidence>
<dbReference type="PRINTS" id="PR00069">
    <property type="entry name" value="ALDKETRDTASE"/>
</dbReference>
<proteinExistence type="inferred from homology"/>
<protein>
    <submittedName>
        <fullName evidence="12 17">Aldo/keto reductase</fullName>
        <ecNumber evidence="12">1.1.1.-</ecNumber>
    </submittedName>
</protein>
<dbReference type="EMBL" id="RQTC01000238">
    <property type="protein sequence ID" value="RZH91418.1"/>
    <property type="molecule type" value="Genomic_DNA"/>
</dbReference>
<evidence type="ECO:0000256" key="5">
    <source>
        <dbReference type="PIRSR" id="PIRSR000097-2"/>
    </source>
</evidence>
<comment type="caution">
    <text evidence="12">The sequence shown here is derived from an EMBL/GenBank/DDBJ whole genome shotgun (WGS) entry which is preliminary data.</text>
</comment>
<dbReference type="Gene3D" id="3.20.20.100">
    <property type="entry name" value="NADP-dependent oxidoreductase domain"/>
    <property type="match status" value="1"/>
</dbReference>
<evidence type="ECO:0000313" key="13">
    <source>
        <dbReference type="EMBL" id="CAA6399332.1"/>
    </source>
</evidence>
<evidence type="ECO:0000256" key="6">
    <source>
        <dbReference type="PIRSR" id="PIRSR000097-3"/>
    </source>
</evidence>
<feature type="site" description="Lowers pKa of active site Tyr" evidence="6">
    <location>
        <position position="78"/>
    </location>
</feature>
<dbReference type="Proteomes" id="UP000293434">
    <property type="component" value="Unassembled WGS sequence"/>
</dbReference>
<gene>
    <name evidence="12" type="primary">yvgN</name>
    <name evidence="17" type="ORF">EIG94_12260</name>
    <name evidence="16" type="ORF">NCTC13131_06049</name>
    <name evidence="8" type="ORF">SAMEA1029512_02806</name>
    <name evidence="9" type="ORF">SAMEA1029528_02828</name>
    <name evidence="10" type="ORF">SAMEA2078260_02913</name>
    <name evidence="12" type="ORF">SAMEA2078588_02944</name>
    <name evidence="13" type="ORF">SAMEA2080344_02889</name>
    <name evidence="11" type="ORF">SAMEA2081063_02949</name>
    <name evidence="14" type="ORF">SAMEA4008575_02817</name>
    <name evidence="15" type="ORF">SAMEA70146418_02973</name>
</gene>
<feature type="domain" description="NADP-dependent oxidoreductase" evidence="7">
    <location>
        <begin position="15"/>
        <end position="263"/>
    </location>
</feature>
<dbReference type="Proteomes" id="UP000459586">
    <property type="component" value="Unassembled WGS sequence"/>
</dbReference>
<dbReference type="FunFam" id="3.20.20.100:FF:000015">
    <property type="entry name" value="Oxidoreductase, aldo/keto reductase family"/>
    <property type="match status" value="1"/>
</dbReference>
<evidence type="ECO:0000313" key="25">
    <source>
        <dbReference type="Proteomes" id="UP000505390"/>
    </source>
</evidence>
<evidence type="ECO:0000313" key="10">
    <source>
        <dbReference type="EMBL" id="CAA4404400.1"/>
    </source>
</evidence>
<evidence type="ECO:0000313" key="22">
    <source>
        <dbReference type="Proteomes" id="UP000443708"/>
    </source>
</evidence>
<dbReference type="EMBL" id="CACTWD010000037">
    <property type="protein sequence ID" value="CAA4711750.1"/>
    <property type="molecule type" value="Genomic_DNA"/>
</dbReference>
<evidence type="ECO:0000313" key="20">
    <source>
        <dbReference type="Proteomes" id="UP000442782"/>
    </source>
</evidence>
<evidence type="ECO:0000313" key="9">
    <source>
        <dbReference type="EMBL" id="CAA4171419.1"/>
    </source>
</evidence>
<evidence type="ECO:0000313" key="15">
    <source>
        <dbReference type="EMBL" id="CAC8241107.1"/>
    </source>
</evidence>
<dbReference type="SUPFAM" id="SSF51430">
    <property type="entry name" value="NAD(P)-linked oxidoreductase"/>
    <property type="match status" value="1"/>
</dbReference>
<dbReference type="Proteomes" id="UP000443506">
    <property type="component" value="Unassembled WGS sequence"/>
</dbReference>
<evidence type="ECO:0000313" key="21">
    <source>
        <dbReference type="Proteomes" id="UP000443506"/>
    </source>
</evidence>
<sequence length="283" mass="32149">MEVKTFYNGNTMPQIGLGTFRVENDENCMESVKYAIEQGYRSIDTAKVYGNEEQVGAGIRAGLESTGIAREDLFITSKLYFEDFGRENVAAAYEASLSRLGLKYLDLYLVHWPGTNEAVMVDTWKGMEDLYKNNNVKNIGVSNFEPEHLEALLAQVSIKPVINQVEYHPYLTQHKLKLYLAAQRIVMESWSPLMNAQILNDETIKDIAQELGKSPAQVVLRWNVQHAVVTIPKSVTPNRISENFQIFDFELSDEQMTRIDGLNQDKRIGPDPKNLKARLKSLN</sequence>
<dbReference type="EMBL" id="CAIIGD010000023">
    <property type="protein sequence ID" value="CAC8241107.1"/>
    <property type="molecule type" value="Genomic_DNA"/>
</dbReference>
<evidence type="ECO:0000313" key="16">
    <source>
        <dbReference type="EMBL" id="CAD7355032.1"/>
    </source>
</evidence>
<reference evidence="17 18" key="1">
    <citation type="submission" date="2018-11" db="EMBL/GenBank/DDBJ databases">
        <title>Genomic profiling of Staphylococcus species from a Poultry farm system in KwaZulu-Natal, South Africa.</title>
        <authorList>
            <person name="Amoako D.G."/>
            <person name="Somboro A.M."/>
            <person name="Abia A.L.K."/>
            <person name="Bester L.A."/>
            <person name="Essack S.Y."/>
        </authorList>
    </citation>
    <scope>NUCLEOTIDE SEQUENCE [LARGE SCALE GENOMIC DNA]</scope>
    <source>
        <strain evidence="17 18">SA9</strain>
    </source>
</reference>
<dbReference type="EMBL" id="CACTQT010000036">
    <property type="protein sequence ID" value="CAA4404400.1"/>
    <property type="molecule type" value="Genomic_DNA"/>
</dbReference>
<organism evidence="12 24">
    <name type="scientific">Staphylococcus aureus</name>
    <dbReference type="NCBI Taxonomy" id="1280"/>
    <lineage>
        <taxon>Bacteria</taxon>
        <taxon>Bacillati</taxon>
        <taxon>Bacillota</taxon>
        <taxon>Bacilli</taxon>
        <taxon>Bacillales</taxon>
        <taxon>Staphylococcaceae</taxon>
        <taxon>Staphylococcus</taxon>
    </lineage>
</organism>
<evidence type="ECO:0000313" key="19">
    <source>
        <dbReference type="Proteomes" id="UP000442696"/>
    </source>
</evidence>
<dbReference type="EMBL" id="CACURZ010000034">
    <property type="protein sequence ID" value="CAA6399332.1"/>
    <property type="molecule type" value="Genomic_DNA"/>
</dbReference>
<evidence type="ECO:0000313" key="8">
    <source>
        <dbReference type="EMBL" id="CAA4170741.1"/>
    </source>
</evidence>
<evidence type="ECO:0000256" key="1">
    <source>
        <dbReference type="ARBA" id="ARBA00007905"/>
    </source>
</evidence>
<evidence type="ECO:0000313" key="11">
    <source>
        <dbReference type="EMBL" id="CAA4711750.1"/>
    </source>
</evidence>
<accession>A0A2I7Y4F2</accession>
<dbReference type="Proteomes" id="UP000507112">
    <property type="component" value="Unassembled WGS sequence"/>
</dbReference>
<dbReference type="PROSITE" id="PS00063">
    <property type="entry name" value="ALDOKETO_REDUCTASE_3"/>
    <property type="match status" value="1"/>
</dbReference>
<dbReference type="InterPro" id="IPR023210">
    <property type="entry name" value="NADP_OxRdtase_dom"/>
</dbReference>
<keyword evidence="2" id="KW-0521">NADP</keyword>
<evidence type="ECO:0000313" key="12">
    <source>
        <dbReference type="EMBL" id="CAA6137943.1"/>
    </source>
</evidence>
<dbReference type="PROSITE" id="PS00798">
    <property type="entry name" value="ALDOKETO_REDUCTASE_1"/>
    <property type="match status" value="1"/>
</dbReference>
<evidence type="ECO:0000313" key="24">
    <source>
        <dbReference type="Proteomes" id="UP000459702"/>
    </source>
</evidence>
<evidence type="ECO:0000256" key="4">
    <source>
        <dbReference type="PIRSR" id="PIRSR000097-1"/>
    </source>
</evidence>
<dbReference type="EMBL" id="CAIGXB010000018">
    <property type="protein sequence ID" value="CAC5811739.1"/>
    <property type="molecule type" value="Genomic_DNA"/>
</dbReference>
<dbReference type="Proteomes" id="UP000251686">
    <property type="component" value="Unassembled WGS sequence"/>
</dbReference>
<dbReference type="RefSeq" id="WP_000453322.1">
    <property type="nucleotide sequence ID" value="NZ_AP025249.1"/>
</dbReference>
<dbReference type="GO" id="GO:0016616">
    <property type="term" value="F:oxidoreductase activity, acting on the CH-OH group of donors, NAD or NADP as acceptor"/>
    <property type="evidence" value="ECO:0007669"/>
    <property type="project" value="UniProtKB-ARBA"/>
</dbReference>
<dbReference type="InterPro" id="IPR020471">
    <property type="entry name" value="AKR"/>
</dbReference>
<dbReference type="Proteomes" id="UP000443708">
    <property type="component" value="Unassembled WGS sequence"/>
</dbReference>
<evidence type="ECO:0000259" key="7">
    <source>
        <dbReference type="Pfam" id="PF00248"/>
    </source>
</evidence>
<evidence type="ECO:0000256" key="3">
    <source>
        <dbReference type="ARBA" id="ARBA00023002"/>
    </source>
</evidence>
<dbReference type="PANTHER" id="PTHR43827">
    <property type="entry name" value="2,5-DIKETO-D-GLUCONIC ACID REDUCTASE"/>
    <property type="match status" value="1"/>
</dbReference>
<dbReference type="Proteomes" id="UP000459702">
    <property type="component" value="Unassembled WGS sequence"/>
</dbReference>
<dbReference type="Proteomes" id="UP000505390">
    <property type="component" value="Unassembled WGS sequence"/>
</dbReference>
<keyword evidence="3 12" id="KW-0560">Oxidoreductase</keyword>
<dbReference type="AlphaFoldDB" id="A0A2I7Y4F2"/>
<dbReference type="Proteomes" id="UP000442782">
    <property type="component" value="Unassembled WGS sequence"/>
</dbReference>
<reference evidence="19 20" key="2">
    <citation type="submission" date="2019-12" db="EMBL/GenBank/DDBJ databases">
        <authorList>
            <consortium name="Pathogen Informatics"/>
        </authorList>
    </citation>
    <scope>NUCLEOTIDE SEQUENCE [LARGE SCALE GENOMIC DNA]</scope>
    <source>
        <strain evidence="15 26">MOS105</strain>
        <strain evidence="16">NCTC13131</strain>
        <strain evidence="9 22">S040_N01_C01</strain>
        <strain evidence="8 20">S087_N01_C01</strain>
        <strain evidence="14 25">SG160</strain>
        <strain evidence="12 24">T012_N10_C04</strain>
        <strain evidence="10 19">T012_N16_C08</strain>
        <strain evidence="11 21">T065_N03_C06</strain>
        <strain evidence="13 23">T197_A02_C01</strain>
    </source>
</reference>
<dbReference type="PIRSF" id="PIRSF000097">
    <property type="entry name" value="AKR"/>
    <property type="match status" value="1"/>
</dbReference>
<evidence type="ECO:0000313" key="17">
    <source>
        <dbReference type="EMBL" id="RZH91418.1"/>
    </source>
</evidence>
<name>A0A2I7Y4F2_STAAU</name>
<dbReference type="Proteomes" id="UP000442696">
    <property type="component" value="Unassembled WGS sequence"/>
</dbReference>
<evidence type="ECO:0000313" key="26">
    <source>
        <dbReference type="Proteomes" id="UP000507112"/>
    </source>
</evidence>